<accession>A0A2S4UEL4</accession>
<evidence type="ECO:0000313" key="1">
    <source>
        <dbReference type="EMBL" id="POV95732.1"/>
    </source>
</evidence>
<keyword evidence="2" id="KW-1185">Reference proteome</keyword>
<dbReference type="EMBL" id="PKSM01000402">
    <property type="protein sequence ID" value="POV95732.1"/>
    <property type="molecule type" value="Genomic_DNA"/>
</dbReference>
<proteinExistence type="predicted"/>
<reference evidence="2" key="2">
    <citation type="journal article" date="2018" name="BMC Genomics">
        <title>Genomic insights into host adaptation between the wheat stripe rust pathogen (Puccinia striiformis f. sp. tritici) and the barley stripe rust pathogen (Puccinia striiformis f. sp. hordei).</title>
        <authorList>
            <person name="Xia C."/>
            <person name="Wang M."/>
            <person name="Yin C."/>
            <person name="Cornejo O.E."/>
            <person name="Hulbert S.H."/>
            <person name="Chen X."/>
        </authorList>
    </citation>
    <scope>NUCLEOTIDE SEQUENCE [LARGE SCALE GENOMIC DNA]</scope>
    <source>
        <strain evidence="2">93TX-2</strain>
    </source>
</reference>
<dbReference type="VEuPathDB" id="FungiDB:PSTT_13942"/>
<evidence type="ECO:0000313" key="2">
    <source>
        <dbReference type="Proteomes" id="UP000238274"/>
    </source>
</evidence>
<gene>
    <name evidence="1" type="ORF">PSHT_15500</name>
</gene>
<dbReference type="Proteomes" id="UP000238274">
    <property type="component" value="Unassembled WGS sequence"/>
</dbReference>
<protein>
    <submittedName>
        <fullName evidence="1">Uncharacterized protein</fullName>
    </submittedName>
</protein>
<dbReference type="VEuPathDB" id="FungiDB:PSHT_15500"/>
<name>A0A2S4UEL4_9BASI</name>
<organism evidence="1 2">
    <name type="scientific">Puccinia striiformis</name>
    <dbReference type="NCBI Taxonomy" id="27350"/>
    <lineage>
        <taxon>Eukaryota</taxon>
        <taxon>Fungi</taxon>
        <taxon>Dikarya</taxon>
        <taxon>Basidiomycota</taxon>
        <taxon>Pucciniomycotina</taxon>
        <taxon>Pucciniomycetes</taxon>
        <taxon>Pucciniales</taxon>
        <taxon>Pucciniaceae</taxon>
        <taxon>Puccinia</taxon>
    </lineage>
</organism>
<sequence length="99" mass="10717">MAVRYHITTSASPRHRGHVPHLVHPATRKRPSTYSSSVVASFAPSQPNPCDLFPNHLTVPSNALLQNDLQSATLDCAGPSAHRLQLGIPIDPRMLCDSS</sequence>
<reference evidence="2" key="3">
    <citation type="journal article" date="2018" name="Mol. Plant Microbe Interact.">
        <title>Genome sequence resources for the wheat stripe rust pathogen (Puccinia striiformis f. sp. tritici) and the barley stripe rust pathogen (Puccinia striiformis f. sp. hordei).</title>
        <authorList>
            <person name="Xia C."/>
            <person name="Wang M."/>
            <person name="Yin C."/>
            <person name="Cornejo O.E."/>
            <person name="Hulbert S.H."/>
            <person name="Chen X."/>
        </authorList>
    </citation>
    <scope>NUCLEOTIDE SEQUENCE [LARGE SCALE GENOMIC DNA]</scope>
    <source>
        <strain evidence="2">93TX-2</strain>
    </source>
</reference>
<reference evidence="1 2" key="1">
    <citation type="submission" date="2017-12" db="EMBL/GenBank/DDBJ databases">
        <title>Gene loss provides genomic basis for host adaptation in cereal stripe rust fungi.</title>
        <authorList>
            <person name="Xia C."/>
        </authorList>
    </citation>
    <scope>NUCLEOTIDE SEQUENCE [LARGE SCALE GENOMIC DNA]</scope>
    <source>
        <strain evidence="1 2">93TX-2</strain>
    </source>
</reference>
<dbReference type="AlphaFoldDB" id="A0A2S4UEL4"/>
<comment type="caution">
    <text evidence="1">The sequence shown here is derived from an EMBL/GenBank/DDBJ whole genome shotgun (WGS) entry which is preliminary data.</text>
</comment>